<feature type="repeat" description="HEAT" evidence="3">
    <location>
        <begin position="379"/>
        <end position="417"/>
    </location>
</feature>
<feature type="repeat" description="HEAT" evidence="3">
    <location>
        <begin position="173"/>
        <end position="211"/>
    </location>
</feature>
<dbReference type="InterPro" id="IPR011989">
    <property type="entry name" value="ARM-like"/>
</dbReference>
<organism evidence="6 7">
    <name type="scientific">Kluyveromyces marxianus</name>
    <name type="common">Yeast</name>
    <name type="synonym">Candida kefyr</name>
    <dbReference type="NCBI Taxonomy" id="4911"/>
    <lineage>
        <taxon>Eukaryota</taxon>
        <taxon>Fungi</taxon>
        <taxon>Dikarya</taxon>
        <taxon>Ascomycota</taxon>
        <taxon>Saccharomycotina</taxon>
        <taxon>Saccharomycetes</taxon>
        <taxon>Saccharomycetales</taxon>
        <taxon>Saccharomycetaceae</taxon>
        <taxon>Kluyveromyces</taxon>
    </lineage>
</organism>
<dbReference type="Pfam" id="PF22646">
    <property type="entry name" value="PPP2R1A-like_HEAT"/>
    <property type="match status" value="1"/>
</dbReference>
<dbReference type="InterPro" id="IPR016024">
    <property type="entry name" value="ARM-type_fold"/>
</dbReference>
<feature type="repeat" description="HEAT" evidence="3">
    <location>
        <begin position="583"/>
        <end position="614"/>
    </location>
</feature>
<feature type="repeat" description="HEAT" evidence="3">
    <location>
        <begin position="418"/>
        <end position="456"/>
    </location>
</feature>
<evidence type="ECO:0000259" key="4">
    <source>
        <dbReference type="Pfam" id="PF22646"/>
    </source>
</evidence>
<evidence type="ECO:0000256" key="1">
    <source>
        <dbReference type="ARBA" id="ARBA00022737"/>
    </source>
</evidence>
<accession>A0ABX6ESV0</accession>
<reference evidence="6 7" key="2">
    <citation type="submission" date="2019-11" db="EMBL/GenBank/DDBJ databases">
        <authorList>
            <person name="Lu H."/>
        </authorList>
    </citation>
    <scope>NUCLEOTIDE SEQUENCE [LARGE SCALE GENOMIC DNA]</scope>
    <source>
        <strain evidence="6 7">FIM1</strain>
    </source>
</reference>
<reference evidence="6 7" key="1">
    <citation type="submission" date="2016-03" db="EMBL/GenBank/DDBJ databases">
        <title>How can Kluyveromyces marxianus grow so fast - potential evolutionary course in Saccharomyces Complex revealed by comparative genomics.</title>
        <authorList>
            <person name="Mo W."/>
            <person name="Lu W."/>
            <person name="Yang X."/>
            <person name="Qi J."/>
            <person name="Lv H."/>
        </authorList>
    </citation>
    <scope>NUCLEOTIDE SEQUENCE [LARGE SCALE GENOMIC DNA]</scope>
    <source>
        <strain evidence="6 7">FIM1</strain>
    </source>
</reference>
<dbReference type="SUPFAM" id="SSF48371">
    <property type="entry name" value="ARM repeat"/>
    <property type="match status" value="1"/>
</dbReference>
<feature type="repeat" description="HEAT" evidence="3">
    <location>
        <begin position="95"/>
        <end position="133"/>
    </location>
</feature>
<dbReference type="InterPro" id="IPR054573">
    <property type="entry name" value="PP2A/SF3B1-like_HEAT"/>
</dbReference>
<dbReference type="InterPro" id="IPR051023">
    <property type="entry name" value="PP2A_Regulatory_Subunit_A"/>
</dbReference>
<comment type="similarity">
    <text evidence="2">Belongs to the phosphatase 2A regulatory subunit A family.</text>
</comment>
<evidence type="ECO:0000256" key="2">
    <source>
        <dbReference type="ARBA" id="ARBA00038332"/>
    </source>
</evidence>
<feature type="repeat" description="HEAT" evidence="3">
    <location>
        <begin position="300"/>
        <end position="335"/>
    </location>
</feature>
<dbReference type="Pfam" id="PF22956">
    <property type="entry name" value="VPS15-like_hel"/>
    <property type="match status" value="1"/>
</dbReference>
<dbReference type="Gene3D" id="1.25.10.10">
    <property type="entry name" value="Leucine-rich Repeat Variant"/>
    <property type="match status" value="1"/>
</dbReference>
<name>A0ABX6ESV0_KLUMA</name>
<feature type="repeat" description="HEAT" evidence="3">
    <location>
        <begin position="537"/>
        <end position="575"/>
    </location>
</feature>
<gene>
    <name evidence="6" type="primary">TPD3</name>
    <name evidence="6" type="ORF">FIM1_1222</name>
</gene>
<evidence type="ECO:0000259" key="5">
    <source>
        <dbReference type="Pfam" id="PF22956"/>
    </source>
</evidence>
<feature type="repeat" description="HEAT" evidence="3">
    <location>
        <begin position="56"/>
        <end position="94"/>
    </location>
</feature>
<dbReference type="Proteomes" id="UP000422736">
    <property type="component" value="Chromosome 2"/>
</dbReference>
<keyword evidence="7" id="KW-1185">Reference proteome</keyword>
<evidence type="ECO:0000256" key="3">
    <source>
        <dbReference type="PROSITE-ProRule" id="PRU00103"/>
    </source>
</evidence>
<feature type="domain" description="Phosphatase PP2A regulatory subunit A/Splicing factor 3B subunit 1-like HEAT repeat" evidence="4">
    <location>
        <begin position="297"/>
        <end position="370"/>
    </location>
</feature>
<dbReference type="PANTHER" id="PTHR10648">
    <property type="entry name" value="SERINE/THREONINE-PROTEIN PHOSPHATASE PP2A 65 KDA REGULATORY SUBUNIT"/>
    <property type="match status" value="1"/>
</dbReference>
<sequence>MSENSNNNSSSKEDLYPLALLMDELKHDDISNRVEAMKKLDTIALALGTQRTRDELIPFLTEVAQDDEDEVFSVLAEKLGSFVPFIGGRKYATLLLPALEILASTEETLVREKAVTSLNEIAEQLSEEQLLHDFVPLIENLATNEWFSSKVSACGLFKAVFVRIQDDKFRKDLLSLFLQLIQDDTPMVRRAAGRNLPTLIDQLTEHPELSTDDEWDYISSMFQRLVNDTQDSVKFLAVDVLISILKFFNMKQDFTHTKDLLQSSIQLIGDEAWRVRYMAADRFEELASQFTSNPQLINELLEPFLALCQDNESDVRKAIAKQIPGYAKLINDPSVVLNRIIPAVQNLSIDETESVRASLALEITNLAPLLPKQDAMDSLVPILLHMLKDEFPDVRLNIIAKLKVVNESVGISFLSENLLPAITELAKDVNWRVRLAIIEYIPLLAEQLGLEFFDSKLSDLCLSWLYDGVYSIRSAAISNLNKLTEIFGSDWARDEIITRLLKSDNQLLENFNYRITLLFALTGLVPVVDTDVIVEKILPFVNHLSTDNVPNIRFNVAKFYAVAVEALTKDTKDKHIELINKTVIPTLEKLCQDPDVDVRYFSEQSLEQCKSFLS</sequence>
<dbReference type="InterPro" id="IPR021133">
    <property type="entry name" value="HEAT_type_2"/>
</dbReference>
<keyword evidence="1" id="KW-0677">Repeat</keyword>
<dbReference type="PANTHER" id="PTHR10648:SF4">
    <property type="entry name" value="PROTEIN PHOSPHATASE 2 (FORMERLY 2A), REGULATORY SUBUNIT A, BETA ISOFORM-RELATED"/>
    <property type="match status" value="1"/>
</dbReference>
<evidence type="ECO:0000313" key="7">
    <source>
        <dbReference type="Proteomes" id="UP000422736"/>
    </source>
</evidence>
<protein>
    <submittedName>
        <fullName evidence="6">Protein phosphatase PP2A regulatory subunit A</fullName>
    </submittedName>
</protein>
<proteinExistence type="inferred from homology"/>
<feature type="repeat" description="HEAT" evidence="3">
    <location>
        <begin position="340"/>
        <end position="378"/>
    </location>
</feature>
<dbReference type="PROSITE" id="PS50077">
    <property type="entry name" value="HEAT_REPEAT"/>
    <property type="match status" value="9"/>
</dbReference>
<feature type="domain" description="Phosphatase 2A Regulatory Subunit A helical" evidence="5">
    <location>
        <begin position="499"/>
        <end position="602"/>
    </location>
</feature>
<evidence type="ECO:0000313" key="6">
    <source>
        <dbReference type="EMBL" id="QGN14560.1"/>
    </source>
</evidence>
<dbReference type="InterPro" id="IPR055231">
    <property type="entry name" value="2AA_helical"/>
</dbReference>
<dbReference type="EMBL" id="CP015055">
    <property type="protein sequence ID" value="QGN14560.1"/>
    <property type="molecule type" value="Genomic_DNA"/>
</dbReference>